<name>A0A0L0W3Z4_9BASI</name>
<dbReference type="PANTHER" id="PTHR12170">
    <property type="entry name" value="MACROPHAGE ERYTHROBLAST ATTACHER-RELATED"/>
    <property type="match status" value="1"/>
</dbReference>
<dbReference type="AlphaFoldDB" id="A0A0L0W3Z4"/>
<dbReference type="PANTHER" id="PTHR12170:SF2">
    <property type="entry name" value="E3 UBIQUITIN-PROTEIN TRANSFERASE MAEA"/>
    <property type="match status" value="1"/>
</dbReference>
<dbReference type="EMBL" id="AJIL01000004">
    <property type="protein sequence ID" value="KNF06268.1"/>
    <property type="molecule type" value="Genomic_DNA"/>
</dbReference>
<keyword evidence="3" id="KW-1185">Reference proteome</keyword>
<dbReference type="GO" id="GO:0004842">
    <property type="term" value="F:ubiquitin-protein transferase activity"/>
    <property type="evidence" value="ECO:0007669"/>
    <property type="project" value="InterPro"/>
</dbReference>
<reference evidence="3" key="1">
    <citation type="submission" date="2014-03" db="EMBL/GenBank/DDBJ databases">
        <title>The Genome Sequence of Puccinia striiformis f. sp. tritici PST-78.</title>
        <authorList>
            <consortium name="The Broad Institute Genome Sequencing Platform"/>
            <person name="Cuomo C."/>
            <person name="Hulbert S."/>
            <person name="Chen X."/>
            <person name="Walker B."/>
            <person name="Young S.K."/>
            <person name="Zeng Q."/>
            <person name="Gargeya S."/>
            <person name="Fitzgerald M."/>
            <person name="Haas B."/>
            <person name="Abouelleil A."/>
            <person name="Alvarado L."/>
            <person name="Arachchi H.M."/>
            <person name="Berlin A.M."/>
            <person name="Chapman S.B."/>
            <person name="Goldberg J."/>
            <person name="Griggs A."/>
            <person name="Gujja S."/>
            <person name="Hansen M."/>
            <person name="Howarth C."/>
            <person name="Imamovic A."/>
            <person name="Larimer J."/>
            <person name="McCowan C."/>
            <person name="Montmayeur A."/>
            <person name="Murphy C."/>
            <person name="Neiman D."/>
            <person name="Pearson M."/>
            <person name="Priest M."/>
            <person name="Roberts A."/>
            <person name="Saif S."/>
            <person name="Shea T."/>
            <person name="Sisk P."/>
            <person name="Sykes S."/>
            <person name="Wortman J."/>
            <person name="Nusbaum C."/>
            <person name="Birren B."/>
        </authorList>
    </citation>
    <scope>NUCLEOTIDE SEQUENCE [LARGE SCALE GENOMIC DNA]</scope>
    <source>
        <strain evidence="3">race PST-78</strain>
    </source>
</reference>
<feature type="region of interest" description="Disordered" evidence="1">
    <location>
        <begin position="1"/>
        <end position="26"/>
    </location>
</feature>
<proteinExistence type="predicted"/>
<evidence type="ECO:0000313" key="2">
    <source>
        <dbReference type="EMBL" id="KNF06268.1"/>
    </source>
</evidence>
<dbReference type="GO" id="GO:0043161">
    <property type="term" value="P:proteasome-mediated ubiquitin-dependent protein catabolic process"/>
    <property type="evidence" value="ECO:0007669"/>
    <property type="project" value="InterPro"/>
</dbReference>
<dbReference type="STRING" id="1165861.A0A0L0W3Z4"/>
<dbReference type="GO" id="GO:0005737">
    <property type="term" value="C:cytoplasm"/>
    <property type="evidence" value="ECO:0007669"/>
    <property type="project" value="TreeGrafter"/>
</dbReference>
<dbReference type="GO" id="GO:0034657">
    <property type="term" value="C:GID complex"/>
    <property type="evidence" value="ECO:0007669"/>
    <property type="project" value="TreeGrafter"/>
</dbReference>
<protein>
    <submittedName>
        <fullName evidence="2">Uncharacterized protein</fullName>
    </submittedName>
</protein>
<accession>A0A0L0W3Z4</accession>
<dbReference type="GO" id="GO:0005634">
    <property type="term" value="C:nucleus"/>
    <property type="evidence" value="ECO:0007669"/>
    <property type="project" value="TreeGrafter"/>
</dbReference>
<sequence length="305" mass="33185">MRSNRSMQPSHKVIRGTGGTGTSTTGTPQLLMEKNLPFHHQDINGREISSVTLSWLGACELLLLGSGSCSRPDEVLEEPREELSQGRLRVDDMQDIAGGESVDPGRIQHCSSLHRMQTGDDFEKSSSWGFARGLNFELGTPARQLNPQARKKIVSWEHHPRPSDIGFGLATSRDSSIAGHATKDCKGTQPHRPEILVSEAVQPHDRPRILVGEAIQPHRPGSLLIPGLGELAKECPWSNHVNSIIVCGLTGKVVNDGDGLAVFPNGRVYSNDGLESRACKDGGKIVCPRTGQVFNIAEIRRVFIS</sequence>
<organism evidence="2 3">
    <name type="scientific">Puccinia striiformis f. sp. tritici PST-78</name>
    <dbReference type="NCBI Taxonomy" id="1165861"/>
    <lineage>
        <taxon>Eukaryota</taxon>
        <taxon>Fungi</taxon>
        <taxon>Dikarya</taxon>
        <taxon>Basidiomycota</taxon>
        <taxon>Pucciniomycotina</taxon>
        <taxon>Pucciniomycetes</taxon>
        <taxon>Pucciniales</taxon>
        <taxon>Pucciniaceae</taxon>
        <taxon>Puccinia</taxon>
    </lineage>
</organism>
<evidence type="ECO:0000313" key="3">
    <source>
        <dbReference type="Proteomes" id="UP000054564"/>
    </source>
</evidence>
<dbReference type="InterPro" id="IPR045098">
    <property type="entry name" value="Fyv10_fam"/>
</dbReference>
<evidence type="ECO:0000256" key="1">
    <source>
        <dbReference type="SAM" id="MobiDB-lite"/>
    </source>
</evidence>
<gene>
    <name evidence="2" type="ORF">PSTG_00775</name>
</gene>
<dbReference type="Proteomes" id="UP000054564">
    <property type="component" value="Unassembled WGS sequence"/>
</dbReference>
<dbReference type="CDD" id="cd16659">
    <property type="entry name" value="RING-Ubox_Emp"/>
    <property type="match status" value="1"/>
</dbReference>
<comment type="caution">
    <text evidence="2">The sequence shown here is derived from an EMBL/GenBank/DDBJ whole genome shotgun (WGS) entry which is preliminary data.</text>
</comment>